<dbReference type="EMBL" id="CAKOFQ010007372">
    <property type="protein sequence ID" value="CAH1999559.1"/>
    <property type="molecule type" value="Genomic_DNA"/>
</dbReference>
<organism evidence="1 2">
    <name type="scientific">Acanthoscelides obtectus</name>
    <name type="common">Bean weevil</name>
    <name type="synonym">Bruchus obtectus</name>
    <dbReference type="NCBI Taxonomy" id="200917"/>
    <lineage>
        <taxon>Eukaryota</taxon>
        <taxon>Metazoa</taxon>
        <taxon>Ecdysozoa</taxon>
        <taxon>Arthropoda</taxon>
        <taxon>Hexapoda</taxon>
        <taxon>Insecta</taxon>
        <taxon>Pterygota</taxon>
        <taxon>Neoptera</taxon>
        <taxon>Endopterygota</taxon>
        <taxon>Coleoptera</taxon>
        <taxon>Polyphaga</taxon>
        <taxon>Cucujiformia</taxon>
        <taxon>Chrysomeloidea</taxon>
        <taxon>Chrysomelidae</taxon>
        <taxon>Bruchinae</taxon>
        <taxon>Bruchini</taxon>
        <taxon>Acanthoscelides</taxon>
    </lineage>
</organism>
<comment type="caution">
    <text evidence="1">The sequence shown here is derived from an EMBL/GenBank/DDBJ whole genome shotgun (WGS) entry which is preliminary data.</text>
</comment>
<name>A0A9P0PUM7_ACAOB</name>
<dbReference type="AlphaFoldDB" id="A0A9P0PUM7"/>
<sequence>MIFITMLIGLGNFRNHEIKHKHGICWMYAFNSIPLNKPYNYATVQTYMLTESERERYGE</sequence>
<reference evidence="1" key="1">
    <citation type="submission" date="2022-03" db="EMBL/GenBank/DDBJ databases">
        <authorList>
            <person name="Sayadi A."/>
        </authorList>
    </citation>
    <scope>NUCLEOTIDE SEQUENCE</scope>
</reference>
<proteinExistence type="predicted"/>
<accession>A0A9P0PUM7</accession>
<evidence type="ECO:0000313" key="2">
    <source>
        <dbReference type="Proteomes" id="UP001152888"/>
    </source>
</evidence>
<evidence type="ECO:0000313" key="1">
    <source>
        <dbReference type="EMBL" id="CAH1999559.1"/>
    </source>
</evidence>
<protein>
    <submittedName>
        <fullName evidence="1">Uncharacterized protein</fullName>
    </submittedName>
</protein>
<gene>
    <name evidence="1" type="ORF">ACAOBT_LOCUS25047</name>
</gene>
<keyword evidence="2" id="KW-1185">Reference proteome</keyword>
<dbReference type="Proteomes" id="UP001152888">
    <property type="component" value="Unassembled WGS sequence"/>
</dbReference>